<evidence type="ECO:0000313" key="2">
    <source>
        <dbReference type="EMBL" id="KAF2166238.1"/>
    </source>
</evidence>
<dbReference type="OrthoDB" id="10010954at2759"/>
<dbReference type="Proteomes" id="UP000799537">
    <property type="component" value="Unassembled WGS sequence"/>
</dbReference>
<proteinExistence type="predicted"/>
<dbReference type="GeneID" id="54570334"/>
<name>A0A6A6CJ76_ZASCE</name>
<feature type="region of interest" description="Disordered" evidence="1">
    <location>
        <begin position="332"/>
        <end position="473"/>
    </location>
</feature>
<evidence type="ECO:0000256" key="1">
    <source>
        <dbReference type="SAM" id="MobiDB-lite"/>
    </source>
</evidence>
<dbReference type="EMBL" id="ML993597">
    <property type="protein sequence ID" value="KAF2166238.1"/>
    <property type="molecule type" value="Genomic_DNA"/>
</dbReference>
<protein>
    <submittedName>
        <fullName evidence="2">Uncharacterized protein</fullName>
    </submittedName>
</protein>
<feature type="compositionally biased region" description="Low complexity" evidence="1">
    <location>
        <begin position="431"/>
        <end position="456"/>
    </location>
</feature>
<organism evidence="2 3">
    <name type="scientific">Zasmidium cellare ATCC 36951</name>
    <dbReference type="NCBI Taxonomy" id="1080233"/>
    <lineage>
        <taxon>Eukaryota</taxon>
        <taxon>Fungi</taxon>
        <taxon>Dikarya</taxon>
        <taxon>Ascomycota</taxon>
        <taxon>Pezizomycotina</taxon>
        <taxon>Dothideomycetes</taxon>
        <taxon>Dothideomycetidae</taxon>
        <taxon>Mycosphaerellales</taxon>
        <taxon>Mycosphaerellaceae</taxon>
        <taxon>Zasmidium</taxon>
    </lineage>
</organism>
<gene>
    <name evidence="2" type="ORF">M409DRAFT_66721</name>
</gene>
<dbReference type="RefSeq" id="XP_033667127.1">
    <property type="nucleotide sequence ID" value="XM_033817062.1"/>
</dbReference>
<feature type="compositionally biased region" description="Low complexity" evidence="1">
    <location>
        <begin position="369"/>
        <end position="379"/>
    </location>
</feature>
<evidence type="ECO:0000313" key="3">
    <source>
        <dbReference type="Proteomes" id="UP000799537"/>
    </source>
</evidence>
<sequence>MEEKYGLVFPLRTSPRSFNQHLSGQGQCVSEAGQPDWYNRNLNTVRAIYDLTVYPNNIPILMAGGSAVPPGLFAEHATGRVSPVGDFEDFEDSIEYFFALAPTPFTNNASTAFYDSQVVDFVSGCANVAASLVYFRTGSVNPLTGELDQSKPVSTLSQVAFWRFDHRGAVEKYQAWVPNLQAWTRASSGIDYSSMQVQAAAAQGLCPVIQQRCTGKDQQYASVEDCAAQLGAKPFGNFDEAWGDNVACRTIHIILTMVRPDVHCPHVGPTGGGKCVDIDYSTDYFDDERLFKAPLGSVFTCSGPLQPDNQVGAGPGAAQIFQGLAQAAQSGMLPGMPGMVGAGGAQQQQQQQQQGQQQQPPCPESGTPANPAAQAAADAMNGHQMSGGACPANGMGHSGTPANPAAQAAADAMAARPHTGAGMAPGPRPQAFGEGAMPAGAGAGAGAASERNAAPGPKAYGAAEPPRYEKWKA</sequence>
<reference evidence="2" key="1">
    <citation type="journal article" date="2020" name="Stud. Mycol.">
        <title>101 Dothideomycetes genomes: a test case for predicting lifestyles and emergence of pathogens.</title>
        <authorList>
            <person name="Haridas S."/>
            <person name="Albert R."/>
            <person name="Binder M."/>
            <person name="Bloem J."/>
            <person name="Labutti K."/>
            <person name="Salamov A."/>
            <person name="Andreopoulos B."/>
            <person name="Baker S."/>
            <person name="Barry K."/>
            <person name="Bills G."/>
            <person name="Bluhm B."/>
            <person name="Cannon C."/>
            <person name="Castanera R."/>
            <person name="Culley D."/>
            <person name="Daum C."/>
            <person name="Ezra D."/>
            <person name="Gonzalez J."/>
            <person name="Henrissat B."/>
            <person name="Kuo A."/>
            <person name="Liang C."/>
            <person name="Lipzen A."/>
            <person name="Lutzoni F."/>
            <person name="Magnuson J."/>
            <person name="Mondo S."/>
            <person name="Nolan M."/>
            <person name="Ohm R."/>
            <person name="Pangilinan J."/>
            <person name="Park H.-J."/>
            <person name="Ramirez L."/>
            <person name="Alfaro M."/>
            <person name="Sun H."/>
            <person name="Tritt A."/>
            <person name="Yoshinaga Y."/>
            <person name="Zwiers L.-H."/>
            <person name="Turgeon B."/>
            <person name="Goodwin S."/>
            <person name="Spatafora J."/>
            <person name="Crous P."/>
            <person name="Grigoriev I."/>
        </authorList>
    </citation>
    <scope>NUCLEOTIDE SEQUENCE</scope>
    <source>
        <strain evidence="2">ATCC 36951</strain>
    </source>
</reference>
<dbReference type="AlphaFoldDB" id="A0A6A6CJ76"/>
<accession>A0A6A6CJ76</accession>
<keyword evidence="3" id="KW-1185">Reference proteome</keyword>
<feature type="compositionally biased region" description="Low complexity" evidence="1">
    <location>
        <begin position="402"/>
        <end position="415"/>
    </location>
</feature>
<feature type="compositionally biased region" description="Low complexity" evidence="1">
    <location>
        <begin position="345"/>
        <end position="359"/>
    </location>
</feature>